<reference evidence="1 2" key="1">
    <citation type="submission" date="2019-08" db="EMBL/GenBank/DDBJ databases">
        <title>The genome sequence of a newly discovered highly antifungal drug resistant Aspergillus species, Aspergillus tanneri NIH 1004.</title>
        <authorList>
            <person name="Mounaud S."/>
            <person name="Singh I."/>
            <person name="Joardar V."/>
            <person name="Pakala S."/>
            <person name="Pakala S."/>
            <person name="Venepally P."/>
            <person name="Chung J.K."/>
            <person name="Losada L."/>
            <person name="Nierman W.C."/>
        </authorList>
    </citation>
    <scope>NUCLEOTIDE SEQUENCE [LARGE SCALE GENOMIC DNA]</scope>
    <source>
        <strain evidence="1 2">NIH1004</strain>
    </source>
</reference>
<dbReference type="Proteomes" id="UP000324241">
    <property type="component" value="Unassembled WGS sequence"/>
</dbReference>
<accession>A0A5M9M3T3</accession>
<organism evidence="1 2">
    <name type="scientific">Aspergillus tanneri</name>
    <dbReference type="NCBI Taxonomy" id="1220188"/>
    <lineage>
        <taxon>Eukaryota</taxon>
        <taxon>Fungi</taxon>
        <taxon>Dikarya</taxon>
        <taxon>Ascomycota</taxon>
        <taxon>Pezizomycotina</taxon>
        <taxon>Eurotiomycetes</taxon>
        <taxon>Eurotiomycetidae</taxon>
        <taxon>Eurotiales</taxon>
        <taxon>Aspergillaceae</taxon>
        <taxon>Aspergillus</taxon>
        <taxon>Aspergillus subgen. Circumdati</taxon>
    </lineage>
</organism>
<proteinExistence type="predicted"/>
<sequence>MATGVGPLVPIFILFSTIPRGRCRTGASYPSSSASNSIAARPISSHEFGDVAYRLRVGYQRVVVGSVELNPTCGDCIQHLFARVGVQRTL</sequence>
<dbReference type="EMBL" id="QUQM01000009">
    <property type="protein sequence ID" value="KAA8641645.1"/>
    <property type="molecule type" value="Genomic_DNA"/>
</dbReference>
<protein>
    <submittedName>
        <fullName evidence="1">Uncharacterized protein</fullName>
    </submittedName>
</protein>
<dbReference type="VEuPathDB" id="FungiDB:EYZ11_009261"/>
<evidence type="ECO:0000313" key="1">
    <source>
        <dbReference type="EMBL" id="KAA8641645.1"/>
    </source>
</evidence>
<name>A0A5M9M3T3_9EURO</name>
<dbReference type="GeneID" id="54334482"/>
<evidence type="ECO:0000313" key="2">
    <source>
        <dbReference type="Proteomes" id="UP000324241"/>
    </source>
</evidence>
<comment type="caution">
    <text evidence="1">The sequence shown here is derived from an EMBL/GenBank/DDBJ whole genome shotgun (WGS) entry which is preliminary data.</text>
</comment>
<gene>
    <name evidence="1" type="ORF">ATNIH1004_011781</name>
</gene>
<dbReference type="RefSeq" id="XP_033421007.1">
    <property type="nucleotide sequence ID" value="XM_033576343.1"/>
</dbReference>
<dbReference type="AlphaFoldDB" id="A0A5M9M3T3"/>